<feature type="compositionally biased region" description="Low complexity" evidence="7">
    <location>
        <begin position="34"/>
        <end position="46"/>
    </location>
</feature>
<feature type="transmembrane region" description="Helical" evidence="6">
    <location>
        <begin position="356"/>
        <end position="375"/>
    </location>
</feature>
<reference evidence="8" key="1">
    <citation type="submission" date="2014-02" db="EMBL/GenBank/DDBJ databases">
        <authorList>
            <person name="Genoscope - CEA"/>
        </authorList>
    </citation>
    <scope>NUCLEOTIDE SEQUENCE</scope>
    <source>
        <strain evidence="8">LS3</strain>
    </source>
</reference>
<keyword evidence="4 6" id="KW-1133">Transmembrane helix</keyword>
<dbReference type="InterPro" id="IPR007603">
    <property type="entry name" value="Choline_transptr-like"/>
</dbReference>
<organism evidence="8">
    <name type="scientific">Blastobotrys adeninivorans</name>
    <name type="common">Yeast</name>
    <name type="synonym">Arxula adeninivorans</name>
    <dbReference type="NCBI Taxonomy" id="409370"/>
    <lineage>
        <taxon>Eukaryota</taxon>
        <taxon>Fungi</taxon>
        <taxon>Dikarya</taxon>
        <taxon>Ascomycota</taxon>
        <taxon>Saccharomycotina</taxon>
        <taxon>Dipodascomycetes</taxon>
        <taxon>Dipodascales</taxon>
        <taxon>Trichomonascaceae</taxon>
        <taxon>Blastobotrys</taxon>
    </lineage>
</organism>
<dbReference type="Pfam" id="PF04515">
    <property type="entry name" value="Choline_transpo"/>
    <property type="match status" value="1"/>
</dbReference>
<feature type="transmembrane region" description="Helical" evidence="6">
    <location>
        <begin position="215"/>
        <end position="235"/>
    </location>
</feature>
<evidence type="ECO:0000256" key="7">
    <source>
        <dbReference type="SAM" id="MobiDB-lite"/>
    </source>
</evidence>
<feature type="compositionally biased region" description="Acidic residues" evidence="7">
    <location>
        <begin position="58"/>
        <end position="68"/>
    </location>
</feature>
<evidence type="ECO:0000256" key="5">
    <source>
        <dbReference type="ARBA" id="ARBA00023136"/>
    </source>
</evidence>
<keyword evidence="5 6" id="KW-0472">Membrane</keyword>
<reference evidence="8" key="2">
    <citation type="submission" date="2014-06" db="EMBL/GenBank/DDBJ databases">
        <title>The complete genome of Blastobotrys (Arxula) adeninivorans LS3 - a yeast of biotechnological interest.</title>
        <authorList>
            <person name="Kunze G."/>
            <person name="Gaillardin C."/>
            <person name="Czernicka M."/>
            <person name="Durrens P."/>
            <person name="Martin T."/>
            <person name="Boer E."/>
            <person name="Gabaldon T."/>
            <person name="Cruz J."/>
            <person name="Talla E."/>
            <person name="Marck C."/>
            <person name="Goffeau A."/>
            <person name="Barbe V."/>
            <person name="Baret P."/>
            <person name="Baronian K."/>
            <person name="Beier S."/>
            <person name="Bleykasten C."/>
            <person name="Bode R."/>
            <person name="Casaregola S."/>
            <person name="Despons L."/>
            <person name="Fairhead C."/>
            <person name="Giersberg M."/>
            <person name="Gierski P."/>
            <person name="Hahnel U."/>
            <person name="Hartmann A."/>
            <person name="Jankowska D."/>
            <person name="Jubin C."/>
            <person name="Jung P."/>
            <person name="Lafontaine I."/>
            <person name="Leh-Louis V."/>
            <person name="Lemaire M."/>
            <person name="Marcet-Houben M."/>
            <person name="Mascher M."/>
            <person name="Morel G."/>
            <person name="Richard G.-F."/>
            <person name="Riechen J."/>
            <person name="Sacerdot C."/>
            <person name="Sarkar A."/>
            <person name="Savel G."/>
            <person name="Schacherer J."/>
            <person name="Sherman D."/>
            <person name="Straub M.-L."/>
            <person name="Stein N."/>
            <person name="Thierry A."/>
            <person name="Trautwein-Schult A."/>
            <person name="Westhof E."/>
            <person name="Worch S."/>
            <person name="Dujon B."/>
            <person name="Souciet J.-L."/>
            <person name="Wincker P."/>
            <person name="Scholz U."/>
            <person name="Neuveglise N."/>
        </authorList>
    </citation>
    <scope>NUCLEOTIDE SEQUENCE</scope>
    <source>
        <strain evidence="8">LS3</strain>
    </source>
</reference>
<feature type="transmembrane region" description="Helical" evidence="6">
    <location>
        <begin position="325"/>
        <end position="344"/>
    </location>
</feature>
<dbReference type="AlphaFoldDB" id="A0A060T3C5"/>
<dbReference type="PhylomeDB" id="A0A060T3C5"/>
<dbReference type="EMBL" id="HG937691">
    <property type="protein sequence ID" value="CDP33402.1"/>
    <property type="molecule type" value="Genomic_DNA"/>
</dbReference>
<name>A0A060T3C5_BLAAD</name>
<dbReference type="GO" id="GO:0022857">
    <property type="term" value="F:transmembrane transporter activity"/>
    <property type="evidence" value="ECO:0007669"/>
    <property type="project" value="UniProtKB-UniRule"/>
</dbReference>
<feature type="transmembrane region" description="Helical" evidence="6">
    <location>
        <begin position="174"/>
        <end position="195"/>
    </location>
</feature>
<comment type="function">
    <text evidence="6">Probably involved in transport through the plasma membrane.</text>
</comment>
<comment type="similarity">
    <text evidence="2 6">Belongs to the CTL (choline transporter-like) family.</text>
</comment>
<feature type="transmembrane region" description="Helical" evidence="6">
    <location>
        <begin position="412"/>
        <end position="437"/>
    </location>
</feature>
<evidence type="ECO:0000313" key="8">
    <source>
        <dbReference type="EMBL" id="CDP33402.1"/>
    </source>
</evidence>
<comment type="subcellular location">
    <subcellularLocation>
        <location evidence="6">Cell membrane</location>
        <topology evidence="6">Multi-pass membrane protein</topology>
    </subcellularLocation>
    <subcellularLocation>
        <location evidence="1">Membrane</location>
        <topology evidence="1">Multi-pass membrane protein</topology>
    </subcellularLocation>
</comment>
<protein>
    <recommendedName>
        <fullName evidence="6">Protein PNS1</fullName>
    </recommendedName>
</protein>
<feature type="transmembrane region" description="Helical" evidence="6">
    <location>
        <begin position="535"/>
        <end position="554"/>
    </location>
</feature>
<feature type="transmembrane region" description="Helical" evidence="6">
    <location>
        <begin position="508"/>
        <end position="529"/>
    </location>
</feature>
<proteinExistence type="inferred from homology"/>
<evidence type="ECO:0000256" key="3">
    <source>
        <dbReference type="ARBA" id="ARBA00022692"/>
    </source>
</evidence>
<feature type="transmembrane region" description="Helical" evidence="6">
    <location>
        <begin position="449"/>
        <end position="472"/>
    </location>
</feature>
<dbReference type="PANTHER" id="PTHR12385:SF88">
    <property type="entry name" value="CHOLINE TRANSPORTER-LIKE PROTEIN CTL1"/>
    <property type="match status" value="1"/>
</dbReference>
<sequence>MFSEYKSKFLSQSQAPLFDSQASFYQDPASSPRAGSSSKTWASSFASRKKPLEYASDHEEDEDEEEETAAFLGAAQPLQHSASSVGEMDPKMHSVDLESDTEPPPDIAIERDPDSTPKPTVHSVSPVPLKHHQGGPSGPGGPGDHVDVSHEMTGSYIPPELPVASPDSPVFDRLWGGLYLAAVSGVLSTSVLLWLGTDGSPIGGDSIYTTIKGCASTLVLSAVVATLLSVAWVFVMRKYAVGLIYASIVSVPVVLVSLWIYPLVMSYRTGDGFSPQDRAMRWTSLIPLILAAAWVAIVYKGRHSLARALGIVQLACTILSDHKPLIGLGMATVVVFLFITWVWTNMFAAVFQFHGHPYLLGALYILVYLWTWGVISGIQRATVAATVSQWYFHRHEFPHGSSMVIVKAGLSYAVMIQFGSICLSSLLCLLAWLPILILPRRLVGWIKLVVYNIIAASIVSLTNPLTLTSAVINSQSLMDSARTVASLRHLELSMERGDGWLSYRLSKMLLSTARGLSCLFMGFVAWVHAAREDTGSLYGYIVGLIAGFIGWFVLGATEGTLSMVVDSAFVCFALDNASTGGHCAEADRQFGGLD</sequence>
<accession>A0A060T3C5</accession>
<feature type="region of interest" description="Disordered" evidence="7">
    <location>
        <begin position="24"/>
        <end position="147"/>
    </location>
</feature>
<dbReference type="PANTHER" id="PTHR12385">
    <property type="entry name" value="CHOLINE TRANSPORTER-LIKE (SLC FAMILY 44)"/>
    <property type="match status" value="1"/>
</dbReference>
<evidence type="ECO:0000256" key="4">
    <source>
        <dbReference type="ARBA" id="ARBA00022989"/>
    </source>
</evidence>
<evidence type="ECO:0000256" key="6">
    <source>
        <dbReference type="RuleBase" id="RU368066"/>
    </source>
</evidence>
<feature type="transmembrane region" description="Helical" evidence="6">
    <location>
        <begin position="281"/>
        <end position="299"/>
    </location>
</feature>
<feature type="transmembrane region" description="Helical" evidence="6">
    <location>
        <begin position="242"/>
        <end position="261"/>
    </location>
</feature>
<dbReference type="GO" id="GO:0005886">
    <property type="term" value="C:plasma membrane"/>
    <property type="evidence" value="ECO:0007669"/>
    <property type="project" value="UniProtKB-SubCell"/>
</dbReference>
<evidence type="ECO:0000256" key="1">
    <source>
        <dbReference type="ARBA" id="ARBA00004141"/>
    </source>
</evidence>
<keyword evidence="3 6" id="KW-0812">Transmembrane</keyword>
<evidence type="ECO:0000256" key="2">
    <source>
        <dbReference type="ARBA" id="ARBA00007168"/>
    </source>
</evidence>
<gene>
    <name evidence="8" type="ORF">GNLVRS02_ARAD1A08602g</name>
</gene>